<dbReference type="EMBL" id="CAXAMM010044095">
    <property type="protein sequence ID" value="CAK9113110.1"/>
    <property type="molecule type" value="Genomic_DNA"/>
</dbReference>
<gene>
    <name evidence="11" type="ORF">SCF082_LOCUS52439</name>
</gene>
<evidence type="ECO:0000256" key="6">
    <source>
        <dbReference type="ARBA" id="ARBA00022840"/>
    </source>
</evidence>
<comment type="caution">
    <text evidence="11">The sequence shown here is derived from an EMBL/GenBank/DDBJ whole genome shotgun (WGS) entry which is preliminary data.</text>
</comment>
<dbReference type="Proteomes" id="UP001642464">
    <property type="component" value="Unassembled WGS sequence"/>
</dbReference>
<dbReference type="SMART" id="SM00220">
    <property type="entry name" value="S_TKc"/>
    <property type="match status" value="1"/>
</dbReference>
<reference evidence="11 12" key="1">
    <citation type="submission" date="2024-02" db="EMBL/GenBank/DDBJ databases">
        <authorList>
            <person name="Chen Y."/>
            <person name="Shah S."/>
            <person name="Dougan E. K."/>
            <person name="Thang M."/>
            <person name="Chan C."/>
        </authorList>
    </citation>
    <scope>NUCLEOTIDE SEQUENCE [LARGE SCALE GENOMIC DNA]</scope>
</reference>
<name>A0ABP0SL15_9DINO</name>
<evidence type="ECO:0000256" key="8">
    <source>
        <dbReference type="ARBA" id="ARBA00048679"/>
    </source>
</evidence>
<dbReference type="InterPro" id="IPR008271">
    <property type="entry name" value="Ser/Thr_kinase_AS"/>
</dbReference>
<keyword evidence="12" id="KW-1185">Reference proteome</keyword>
<protein>
    <recommendedName>
        <fullName evidence="1">non-specific serine/threonine protein kinase</fullName>
        <ecNumber evidence="1">2.7.11.1</ecNumber>
    </recommendedName>
</protein>
<organism evidence="11 12">
    <name type="scientific">Durusdinium trenchii</name>
    <dbReference type="NCBI Taxonomy" id="1381693"/>
    <lineage>
        <taxon>Eukaryota</taxon>
        <taxon>Sar</taxon>
        <taxon>Alveolata</taxon>
        <taxon>Dinophyceae</taxon>
        <taxon>Suessiales</taxon>
        <taxon>Symbiodiniaceae</taxon>
        <taxon>Durusdinium</taxon>
    </lineage>
</organism>
<evidence type="ECO:0000256" key="7">
    <source>
        <dbReference type="ARBA" id="ARBA00047899"/>
    </source>
</evidence>
<dbReference type="InterPro" id="IPR011009">
    <property type="entry name" value="Kinase-like_dom_sf"/>
</dbReference>
<evidence type="ECO:0000256" key="9">
    <source>
        <dbReference type="SAM" id="MobiDB-lite"/>
    </source>
</evidence>
<dbReference type="SUPFAM" id="SSF56112">
    <property type="entry name" value="Protein kinase-like (PK-like)"/>
    <property type="match status" value="1"/>
</dbReference>
<evidence type="ECO:0000256" key="4">
    <source>
        <dbReference type="ARBA" id="ARBA00022741"/>
    </source>
</evidence>
<evidence type="ECO:0000313" key="12">
    <source>
        <dbReference type="Proteomes" id="UP001642464"/>
    </source>
</evidence>
<evidence type="ECO:0000256" key="1">
    <source>
        <dbReference type="ARBA" id="ARBA00012513"/>
    </source>
</evidence>
<evidence type="ECO:0000256" key="2">
    <source>
        <dbReference type="ARBA" id="ARBA00022527"/>
    </source>
</evidence>
<evidence type="ECO:0000256" key="3">
    <source>
        <dbReference type="ARBA" id="ARBA00022679"/>
    </source>
</evidence>
<comment type="catalytic activity">
    <reaction evidence="8">
        <text>L-seryl-[protein] + ATP = O-phospho-L-seryl-[protein] + ADP + H(+)</text>
        <dbReference type="Rhea" id="RHEA:17989"/>
        <dbReference type="Rhea" id="RHEA-COMP:9863"/>
        <dbReference type="Rhea" id="RHEA-COMP:11604"/>
        <dbReference type="ChEBI" id="CHEBI:15378"/>
        <dbReference type="ChEBI" id="CHEBI:29999"/>
        <dbReference type="ChEBI" id="CHEBI:30616"/>
        <dbReference type="ChEBI" id="CHEBI:83421"/>
        <dbReference type="ChEBI" id="CHEBI:456216"/>
        <dbReference type="EC" id="2.7.11.1"/>
    </reaction>
</comment>
<keyword evidence="2" id="KW-0723">Serine/threonine-protein kinase</keyword>
<dbReference type="InterPro" id="IPR000719">
    <property type="entry name" value="Prot_kinase_dom"/>
</dbReference>
<feature type="region of interest" description="Disordered" evidence="9">
    <location>
        <begin position="475"/>
        <end position="510"/>
    </location>
</feature>
<feature type="compositionally biased region" description="Basic and acidic residues" evidence="9">
    <location>
        <begin position="538"/>
        <end position="558"/>
    </location>
</feature>
<dbReference type="Gene3D" id="1.10.510.10">
    <property type="entry name" value="Transferase(Phosphotransferase) domain 1"/>
    <property type="match status" value="1"/>
</dbReference>
<keyword evidence="6" id="KW-0067">ATP-binding</keyword>
<dbReference type="Pfam" id="PF00069">
    <property type="entry name" value="Pkinase"/>
    <property type="match status" value="1"/>
</dbReference>
<dbReference type="PROSITE" id="PS00108">
    <property type="entry name" value="PROTEIN_KINASE_ST"/>
    <property type="match status" value="1"/>
</dbReference>
<dbReference type="InterPro" id="IPR051131">
    <property type="entry name" value="NEK_Ser/Thr_kinase_NIMA"/>
</dbReference>
<dbReference type="CDD" id="cd08215">
    <property type="entry name" value="STKc_Nek"/>
    <property type="match status" value="1"/>
</dbReference>
<dbReference type="Gene3D" id="3.30.200.20">
    <property type="entry name" value="Phosphorylase Kinase, domain 1"/>
    <property type="match status" value="1"/>
</dbReference>
<sequence>MNPRTVSLPDLVSERKRNTALSLSEGFSGAKHTGALAATTQTSWPGRPGKDPYAGVVKEIDLSRMPALAKNEAQNEVNVLRGLKHPHIVAYCDSFLAGRMLCIVMEFADAGDLSQLIKRKRSISEQLRESEVLPIFAQCCLALHYVHRRHVLHRDLKSQNIFMTLAGAVKLGDFGIAKVLDHTAAEAITMIGTPIYLAPEVCHSKPYGMKADVWSMGVVLYELLALAPPFTGANMAALINNIVTATPRELNAELYGPKLRELVMDILQKAPEMRPSVAEILGRSPLRDVAEALPAWSLYAPEGAAAVEVNVPDTHLAQLESLEDVQKRSGDLRRRPPLPMPDSARVANEYRQNREAALAAKARVLGRTGQRSLSAEPAVSAASSANSACERAAREAEHLLALQQAAMQARRDRQQVQQRLQAEMEANAARYQLETLNDTFERPSSAENEKQHLADLQEAAAQARRDRRLVQQKIRDLEKNSESERISNLTEMDPQDLRHDQGLDRPSPRGEEEHLLALQEARAQARRDRKVLDAKRKALADEGREDAPRAERAPRPELDTEDSQGARRMAKAEVQRLEEEKRYRELRKASAQARRERKLLQQKVREIEWGDGRVDVDPFERDESNLRLSTERSEGSHRLSSTLNLAGQLSLSRPASVERSVEPTSPAVEHVHLGASPCAPSIGEAHSASPVPWDSTENAVLSVLLCRLLDTDTLKLYKIDILKIYCTIYSWTLTSYNHPFG</sequence>
<feature type="compositionally biased region" description="Basic and acidic residues" evidence="9">
    <location>
        <begin position="475"/>
        <end position="485"/>
    </location>
</feature>
<keyword evidence="3" id="KW-0808">Transferase</keyword>
<evidence type="ECO:0000313" key="11">
    <source>
        <dbReference type="EMBL" id="CAK9113110.1"/>
    </source>
</evidence>
<dbReference type="PANTHER" id="PTHR44899">
    <property type="entry name" value="CAMK FAMILY PROTEIN KINASE"/>
    <property type="match status" value="1"/>
</dbReference>
<comment type="catalytic activity">
    <reaction evidence="7">
        <text>L-threonyl-[protein] + ATP = O-phospho-L-threonyl-[protein] + ADP + H(+)</text>
        <dbReference type="Rhea" id="RHEA:46608"/>
        <dbReference type="Rhea" id="RHEA-COMP:11060"/>
        <dbReference type="Rhea" id="RHEA-COMP:11605"/>
        <dbReference type="ChEBI" id="CHEBI:15378"/>
        <dbReference type="ChEBI" id="CHEBI:30013"/>
        <dbReference type="ChEBI" id="CHEBI:30616"/>
        <dbReference type="ChEBI" id="CHEBI:61977"/>
        <dbReference type="ChEBI" id="CHEBI:456216"/>
        <dbReference type="EC" id="2.7.11.1"/>
    </reaction>
</comment>
<feature type="region of interest" description="Disordered" evidence="9">
    <location>
        <begin position="538"/>
        <end position="567"/>
    </location>
</feature>
<feature type="domain" description="Protein kinase" evidence="10">
    <location>
        <begin position="17"/>
        <end position="287"/>
    </location>
</feature>
<evidence type="ECO:0000256" key="5">
    <source>
        <dbReference type="ARBA" id="ARBA00022777"/>
    </source>
</evidence>
<feature type="compositionally biased region" description="Basic and acidic residues" evidence="9">
    <location>
        <begin position="495"/>
        <end position="510"/>
    </location>
</feature>
<keyword evidence="5 11" id="KW-0418">Kinase</keyword>
<keyword evidence="4" id="KW-0547">Nucleotide-binding</keyword>
<evidence type="ECO:0000259" key="10">
    <source>
        <dbReference type="PROSITE" id="PS50011"/>
    </source>
</evidence>
<accession>A0ABP0SL15</accession>
<proteinExistence type="predicted"/>
<dbReference type="PANTHER" id="PTHR44899:SF3">
    <property type="entry name" value="SERINE_THREONINE-PROTEIN KINASE NEK1"/>
    <property type="match status" value="1"/>
</dbReference>
<dbReference type="PROSITE" id="PS50011">
    <property type="entry name" value="PROTEIN_KINASE_DOM"/>
    <property type="match status" value="1"/>
</dbReference>
<dbReference type="GO" id="GO:0016301">
    <property type="term" value="F:kinase activity"/>
    <property type="evidence" value="ECO:0007669"/>
    <property type="project" value="UniProtKB-KW"/>
</dbReference>
<dbReference type="EC" id="2.7.11.1" evidence="1"/>